<feature type="compositionally biased region" description="Basic and acidic residues" evidence="1">
    <location>
        <begin position="93"/>
        <end position="105"/>
    </location>
</feature>
<proteinExistence type="predicted"/>
<feature type="region of interest" description="Disordered" evidence="1">
    <location>
        <begin position="192"/>
        <end position="235"/>
    </location>
</feature>
<reference evidence="2" key="1">
    <citation type="submission" date="2020-11" db="EMBL/GenBank/DDBJ databases">
        <authorList>
            <person name="Tran Van P."/>
        </authorList>
    </citation>
    <scope>NUCLEOTIDE SEQUENCE</scope>
</reference>
<sequence>MRRASSEMMLATEDQEGGRPRDRETSSASNSPDSHRSRRRPRRLQGDDGTDPSSPPCLLSVPPSSPNDRTPSPSKEEAPFTRPKSWSSWSLHELPHSERMLRDAPRTLYLTPAHAPKAKKSSSASVPPPSPHRRPHPLDALDSRERIEVLRSGGHAYSVSRNKAFHLDISSSASTSVLLSTVMAVANEKARAAAASASAAASPPAAAARPPVPTGIPLTAIRQPSLEEAERDKGE</sequence>
<dbReference type="AlphaFoldDB" id="A0A7R8ZXZ4"/>
<protein>
    <submittedName>
        <fullName evidence="2">Uncharacterized protein</fullName>
    </submittedName>
</protein>
<feature type="region of interest" description="Disordered" evidence="1">
    <location>
        <begin position="1"/>
        <end position="143"/>
    </location>
</feature>
<organism evidence="2">
    <name type="scientific">Cyprideis torosa</name>
    <dbReference type="NCBI Taxonomy" id="163714"/>
    <lineage>
        <taxon>Eukaryota</taxon>
        <taxon>Metazoa</taxon>
        <taxon>Ecdysozoa</taxon>
        <taxon>Arthropoda</taxon>
        <taxon>Crustacea</taxon>
        <taxon>Oligostraca</taxon>
        <taxon>Ostracoda</taxon>
        <taxon>Podocopa</taxon>
        <taxon>Podocopida</taxon>
        <taxon>Cytherocopina</taxon>
        <taxon>Cytheroidea</taxon>
        <taxon>Cytherideidae</taxon>
        <taxon>Cyprideis</taxon>
    </lineage>
</organism>
<feature type="compositionally biased region" description="Low complexity" evidence="1">
    <location>
        <begin position="192"/>
        <end position="209"/>
    </location>
</feature>
<evidence type="ECO:0000313" key="2">
    <source>
        <dbReference type="EMBL" id="CAD7236107.1"/>
    </source>
</evidence>
<name>A0A7R8ZXZ4_9CRUS</name>
<evidence type="ECO:0000256" key="1">
    <source>
        <dbReference type="SAM" id="MobiDB-lite"/>
    </source>
</evidence>
<feature type="compositionally biased region" description="Basic and acidic residues" evidence="1">
    <location>
        <begin position="16"/>
        <end position="25"/>
    </location>
</feature>
<gene>
    <name evidence="2" type="ORF">CTOB1V02_LOCUS13922</name>
</gene>
<accession>A0A7R8ZXZ4</accession>
<dbReference type="EMBL" id="OB676616">
    <property type="protein sequence ID" value="CAD7236107.1"/>
    <property type="molecule type" value="Genomic_DNA"/>
</dbReference>